<keyword evidence="2" id="KW-0804">Transcription</keyword>
<dbReference type="GO" id="GO:0006355">
    <property type="term" value="P:regulation of DNA-templated transcription"/>
    <property type="evidence" value="ECO:0007669"/>
    <property type="project" value="InterPro"/>
</dbReference>
<proteinExistence type="predicted"/>
<evidence type="ECO:0000256" key="3">
    <source>
        <dbReference type="SAM" id="SignalP"/>
    </source>
</evidence>
<evidence type="ECO:0000313" key="5">
    <source>
        <dbReference type="EMBL" id="KAG2582848.1"/>
    </source>
</evidence>
<dbReference type="Pfam" id="PF26576">
    <property type="entry name" value="IBH1_N"/>
    <property type="match status" value="1"/>
</dbReference>
<feature type="signal peptide" evidence="3">
    <location>
        <begin position="1"/>
        <end position="25"/>
    </location>
</feature>
<dbReference type="EMBL" id="CM029047">
    <property type="protein sequence ID" value="KAG2582848.1"/>
    <property type="molecule type" value="Genomic_DNA"/>
</dbReference>
<keyword evidence="1" id="KW-0805">Transcription regulation</keyword>
<dbReference type="PANTHER" id="PTHR33124">
    <property type="entry name" value="TRANSCRIPTION FACTOR IBH1-LIKE 1"/>
    <property type="match status" value="1"/>
</dbReference>
<gene>
    <name evidence="5" type="ORF">PVAP13_6KG182900</name>
</gene>
<sequence length="219" mass="22952">MHAPRKFRKAFMAQLLVSLRAAGQASKSMGLRERRDAVRLSSDVAMALASARAAPRTWARALVARHAAERRNEALMRRIMGGAGYEMAAAAAAARSRKEARSRRIVRRSRRVCSGSAGRKRRSLLAAAAAAAAAASGGAGRCSAMAAAAASGGAGRCSAMAAAKRMVKARLQVLRSLVPGGEALRGLSLLSETLDYVVCLKTQVELMQCLCKGSCPNLG</sequence>
<keyword evidence="3" id="KW-0732">Signal</keyword>
<name>A0A8T0RCK0_PANVG</name>
<dbReference type="PANTHER" id="PTHR33124:SF5">
    <property type="entry name" value="TRANSCRIPTION FACTOR IBH1-LIKE 1"/>
    <property type="match status" value="1"/>
</dbReference>
<organism evidence="5 6">
    <name type="scientific">Panicum virgatum</name>
    <name type="common">Blackwell switchgrass</name>
    <dbReference type="NCBI Taxonomy" id="38727"/>
    <lineage>
        <taxon>Eukaryota</taxon>
        <taxon>Viridiplantae</taxon>
        <taxon>Streptophyta</taxon>
        <taxon>Embryophyta</taxon>
        <taxon>Tracheophyta</taxon>
        <taxon>Spermatophyta</taxon>
        <taxon>Magnoliopsida</taxon>
        <taxon>Liliopsida</taxon>
        <taxon>Poales</taxon>
        <taxon>Poaceae</taxon>
        <taxon>PACMAD clade</taxon>
        <taxon>Panicoideae</taxon>
        <taxon>Panicodae</taxon>
        <taxon>Paniceae</taxon>
        <taxon>Panicinae</taxon>
        <taxon>Panicum</taxon>
        <taxon>Panicum sect. Hiantes</taxon>
    </lineage>
</organism>
<dbReference type="Proteomes" id="UP000823388">
    <property type="component" value="Chromosome 6K"/>
</dbReference>
<protein>
    <recommendedName>
        <fullName evidence="4">IBH1-like N-terminal domain-containing protein</fullName>
    </recommendedName>
</protein>
<keyword evidence="6" id="KW-1185">Reference proteome</keyword>
<accession>A0A8T0RCK0</accession>
<dbReference type="InterPro" id="IPR044660">
    <property type="entry name" value="IBH1-like"/>
</dbReference>
<evidence type="ECO:0000259" key="4">
    <source>
        <dbReference type="Pfam" id="PF26576"/>
    </source>
</evidence>
<evidence type="ECO:0000256" key="1">
    <source>
        <dbReference type="ARBA" id="ARBA00023015"/>
    </source>
</evidence>
<evidence type="ECO:0000313" key="6">
    <source>
        <dbReference type="Proteomes" id="UP000823388"/>
    </source>
</evidence>
<feature type="domain" description="IBH1-like N-terminal" evidence="4">
    <location>
        <begin position="6"/>
        <end position="65"/>
    </location>
</feature>
<dbReference type="OrthoDB" id="1922093at2759"/>
<dbReference type="InterPro" id="IPR059002">
    <property type="entry name" value="IBH1_N"/>
</dbReference>
<reference evidence="5" key="1">
    <citation type="submission" date="2020-05" db="EMBL/GenBank/DDBJ databases">
        <title>WGS assembly of Panicum virgatum.</title>
        <authorList>
            <person name="Lovell J.T."/>
            <person name="Jenkins J."/>
            <person name="Shu S."/>
            <person name="Juenger T.E."/>
            <person name="Schmutz J."/>
        </authorList>
    </citation>
    <scope>NUCLEOTIDE SEQUENCE</scope>
    <source>
        <strain evidence="5">AP13</strain>
    </source>
</reference>
<dbReference type="AlphaFoldDB" id="A0A8T0RCK0"/>
<comment type="caution">
    <text evidence="5">The sequence shown here is derived from an EMBL/GenBank/DDBJ whole genome shotgun (WGS) entry which is preliminary data.</text>
</comment>
<evidence type="ECO:0000256" key="2">
    <source>
        <dbReference type="ARBA" id="ARBA00023163"/>
    </source>
</evidence>
<feature type="chain" id="PRO_5035715552" description="IBH1-like N-terminal domain-containing protein" evidence="3">
    <location>
        <begin position="26"/>
        <end position="219"/>
    </location>
</feature>